<keyword evidence="2" id="KW-1185">Reference proteome</keyword>
<dbReference type="Pfam" id="PF03385">
    <property type="entry name" value="STELLO"/>
    <property type="match status" value="1"/>
</dbReference>
<dbReference type="EMBL" id="CAJNOC010002067">
    <property type="protein sequence ID" value="CAF0910446.1"/>
    <property type="molecule type" value="Genomic_DNA"/>
</dbReference>
<name>A0A814A9M2_9BILA</name>
<organism evidence="1 2">
    <name type="scientific">Brachionus calyciflorus</name>
    <dbReference type="NCBI Taxonomy" id="104777"/>
    <lineage>
        <taxon>Eukaryota</taxon>
        <taxon>Metazoa</taxon>
        <taxon>Spiralia</taxon>
        <taxon>Gnathifera</taxon>
        <taxon>Rotifera</taxon>
        <taxon>Eurotatoria</taxon>
        <taxon>Monogononta</taxon>
        <taxon>Pseudotrocha</taxon>
        <taxon>Ploima</taxon>
        <taxon>Brachionidae</taxon>
        <taxon>Brachionus</taxon>
    </lineage>
</organism>
<dbReference type="InterPro" id="IPR005049">
    <property type="entry name" value="STL-like"/>
</dbReference>
<evidence type="ECO:0000313" key="1">
    <source>
        <dbReference type="EMBL" id="CAF0910446.1"/>
    </source>
</evidence>
<sequence>MFDFYEKIKLTFEEIVLSQNLFLLKHITEYNSELDPKDSYFDRNRYRNCKKYVILTSINNPTDQVKYINDALVDWCLIVVGDTKTPKNFSYKHLVYLDFDYQVEYLSKKYSILSKIPTKSYVRKMIGYLYAIDLGAEFIYETDDDNAPDDGLFNFRFKKFLGLEFNCKLDSDDNLFINPYSYFGQPTVWPRGYPLERISNEYKKHLYECNEYSVYMNSEKVPLIQQGLVNGDPDVDAIYRLTRKFYKKRLNIKFDENAPALILNQNQYAPINSQNTFFHYDAFWSLIFPLNVTFREVDILRGYMSIRLLQEINGRVAFIRPNAFQIRNSHSYHKDYLEEQRLYISIESFVKDLNEWRCDAKKLEICLIECIKYMVNKGHLTKIEIEFYQKWINDLNKLGYKWPKIERKFLNLEKNDSLRIFYKSIEQTQSSISNDNQPSLRILKTKNSICPLTSDQNYKIDNIVLITYIDSIDEFRTFRHTLNLKFPYTVICTKNKDIVSHDFLNENYGYTILLINTSESFSNCIDTSLKIGFKQQSFIFFKNFRNIAPTFMKTIEFNSIGSKENNDFEENFLFFRKNIGNGLRMGKIEKNNNDLQILCQFLNETFEQSNLDKAIKNLKWHSNDLVSESCENVPIRTIWIPDLHDGPRVDISTTLVFLGQNPILAGHKKDNSPYREALKWSKISNQLSSYIIKYTGLSGKFSDFDAKDNFEFYKSSSDFQSVNLIICSFPASLCDCFIPLNKTIIFNPAHRYNLGKCSQEKWSKLNENYNKLYKRNKLITSGMSQYDLEYHKYFTGYESYRLFAYGGYYAGDVKYDPFKGEILIGPSNGFGKGGSELIQSLTSFPSEFKFKKLREVYPSYSLSQLANHRAIILFPYAAMSYSMVDFYISNIPLFIPSIEIVNKYKMVFDKNINSSLYCGNKLRDIESSKYSLYHGHSPSDDSDESYKYWMSYADYYVWPHVTVFDSIEDLIEKLRNLNLKGISDKMKKYNQIKEAVLLDNWCNILKRVDQIQPIPESFEKSLEYFDIKKLF</sequence>
<dbReference type="PANTHER" id="PTHR31362">
    <property type="entry name" value="GLYCOSYLTRANSFERASE STELLO1-RELATED"/>
    <property type="match status" value="1"/>
</dbReference>
<dbReference type="AlphaFoldDB" id="A0A814A9M2"/>
<reference evidence="1" key="1">
    <citation type="submission" date="2021-02" db="EMBL/GenBank/DDBJ databases">
        <authorList>
            <person name="Nowell W R."/>
        </authorList>
    </citation>
    <scope>NUCLEOTIDE SEQUENCE</scope>
    <source>
        <strain evidence="1">Ploen Becks lab</strain>
    </source>
</reference>
<dbReference type="Proteomes" id="UP000663879">
    <property type="component" value="Unassembled WGS sequence"/>
</dbReference>
<accession>A0A814A9M2</accession>
<dbReference type="PANTHER" id="PTHR31362:SF0">
    <property type="entry name" value="EXOSTOSIN DOMAIN-CONTAINING PROTEIN-RELATED"/>
    <property type="match status" value="1"/>
</dbReference>
<comment type="caution">
    <text evidence="1">The sequence shown here is derived from an EMBL/GenBank/DDBJ whole genome shotgun (WGS) entry which is preliminary data.</text>
</comment>
<gene>
    <name evidence="1" type="ORF">OXX778_LOCUS11874</name>
</gene>
<evidence type="ECO:0000313" key="2">
    <source>
        <dbReference type="Proteomes" id="UP000663879"/>
    </source>
</evidence>
<protein>
    <submittedName>
        <fullName evidence="1">Uncharacterized protein</fullName>
    </submittedName>
</protein>
<dbReference type="OrthoDB" id="419709at2759"/>
<proteinExistence type="predicted"/>